<gene>
    <name evidence="1" type="ORF">T4D_8227</name>
</gene>
<dbReference type="EMBL" id="JYDT01000045">
    <property type="protein sequence ID" value="KRY88139.1"/>
    <property type="molecule type" value="Genomic_DNA"/>
</dbReference>
<dbReference type="AlphaFoldDB" id="A0A0V1FQ34"/>
<keyword evidence="2" id="KW-1185">Reference proteome</keyword>
<protein>
    <submittedName>
        <fullName evidence="1">Uncharacterized protein</fullName>
    </submittedName>
</protein>
<evidence type="ECO:0000313" key="2">
    <source>
        <dbReference type="Proteomes" id="UP000054995"/>
    </source>
</evidence>
<sequence length="274" mass="31268">MKRNLQSVDVDKQMTSFPTQQAVGFNFAPLIELHICLYSLIMNYKRNVESDYQVQLNLIYCTYSGDELCKSVKGGDGRLLFQIEVGKWGIEVAFLRTLREQRNPIINVLMNLGLLSFKQRLLVYVAGYKVVYSGKEELTLIEFILEMEICHCSAFPKIKKLSSVVIDCPGKYILEQFGNNMCKLSTLYKLEICVLQLDWIIFTELNDDNRLSETMRLPTARQVVFKVVGPQLSLPVGINFAIGEHHRLDFYHRIGYVGVGVFELKSTVALGGDF</sequence>
<dbReference type="Proteomes" id="UP000054995">
    <property type="component" value="Unassembled WGS sequence"/>
</dbReference>
<name>A0A0V1FQ34_TRIPS</name>
<evidence type="ECO:0000313" key="1">
    <source>
        <dbReference type="EMBL" id="KRY88139.1"/>
    </source>
</evidence>
<accession>A0A0V1FQ34</accession>
<organism evidence="1 2">
    <name type="scientific">Trichinella pseudospiralis</name>
    <name type="common">Parasitic roundworm</name>
    <dbReference type="NCBI Taxonomy" id="6337"/>
    <lineage>
        <taxon>Eukaryota</taxon>
        <taxon>Metazoa</taxon>
        <taxon>Ecdysozoa</taxon>
        <taxon>Nematoda</taxon>
        <taxon>Enoplea</taxon>
        <taxon>Dorylaimia</taxon>
        <taxon>Trichinellida</taxon>
        <taxon>Trichinellidae</taxon>
        <taxon>Trichinella</taxon>
    </lineage>
</organism>
<proteinExistence type="predicted"/>
<dbReference type="OrthoDB" id="5935372at2759"/>
<reference evidence="1 2" key="1">
    <citation type="submission" date="2015-01" db="EMBL/GenBank/DDBJ databases">
        <title>Evolution of Trichinella species and genotypes.</title>
        <authorList>
            <person name="Korhonen P.K."/>
            <person name="Edoardo P."/>
            <person name="Giuseppe L.R."/>
            <person name="Gasser R.B."/>
        </authorList>
    </citation>
    <scope>NUCLEOTIDE SEQUENCE [LARGE SCALE GENOMIC DNA]</scope>
    <source>
        <strain evidence="1">ISS470</strain>
    </source>
</reference>
<comment type="caution">
    <text evidence="1">The sequence shown here is derived from an EMBL/GenBank/DDBJ whole genome shotgun (WGS) entry which is preliminary data.</text>
</comment>